<proteinExistence type="predicted"/>
<dbReference type="AlphaFoldDB" id="A0A923HEZ7"/>
<dbReference type="EMBL" id="JACOFV010000008">
    <property type="protein sequence ID" value="MBC3862539.1"/>
    <property type="molecule type" value="Genomic_DNA"/>
</dbReference>
<evidence type="ECO:0000313" key="2">
    <source>
        <dbReference type="Proteomes" id="UP000634011"/>
    </source>
</evidence>
<gene>
    <name evidence="1" type="ORF">H8K32_10545</name>
</gene>
<evidence type="ECO:0000313" key="1">
    <source>
        <dbReference type="EMBL" id="MBC3862539.1"/>
    </source>
</evidence>
<dbReference type="Proteomes" id="UP000634011">
    <property type="component" value="Unassembled WGS sequence"/>
</dbReference>
<protein>
    <submittedName>
        <fullName evidence="1">Uncharacterized protein</fullName>
    </submittedName>
</protein>
<keyword evidence="2" id="KW-1185">Reference proteome</keyword>
<organism evidence="1 2">
    <name type="scientific">Undibacterium jejuense</name>
    <dbReference type="NCBI Taxonomy" id="1344949"/>
    <lineage>
        <taxon>Bacteria</taxon>
        <taxon>Pseudomonadati</taxon>
        <taxon>Pseudomonadota</taxon>
        <taxon>Betaproteobacteria</taxon>
        <taxon>Burkholderiales</taxon>
        <taxon>Oxalobacteraceae</taxon>
        <taxon>Undibacterium</taxon>
    </lineage>
</organism>
<dbReference type="InterPro" id="IPR019658">
    <property type="entry name" value="DUF2515"/>
</dbReference>
<accession>A0A923HEZ7</accession>
<sequence length="324" mass="37366">MTNNTPNSCVKIDCDCQHVWSLAQEFSFKRLSAKPPVLNKTNMLLYQYNVRARRISATYARFYLETEEHGNPAKKGRYYWAALAAFASKTVACSIEDPRVKTIGTVLQGLGKGNMWLFYEIAPWHWAYSLSSKSFDMCKATRSGDNFVPPILDSIKAMPWAKEALQKMNNFKWNELLEYGFDKVKKIESMEPLMPGRPAAQLEHLLSIAKHEQGKILQPLIYDDEDFKWWIQQQRSAWVNWASPALKLVFASSCDTDDPELESVAPKGIKLEVFDERMRWIEQAAQLFHKLMQRQSPHMESQLKTMASWVDHADDHIVTPTMPL</sequence>
<name>A0A923HEZ7_9BURK</name>
<comment type="caution">
    <text evidence="1">The sequence shown here is derived from an EMBL/GenBank/DDBJ whole genome shotgun (WGS) entry which is preliminary data.</text>
</comment>
<reference evidence="1" key="1">
    <citation type="submission" date="2020-08" db="EMBL/GenBank/DDBJ databases">
        <title>Novel species isolated from subtropical streams in China.</title>
        <authorList>
            <person name="Lu H."/>
        </authorList>
    </citation>
    <scope>NUCLEOTIDE SEQUENCE</scope>
    <source>
        <strain evidence="1">KACC 12607</strain>
    </source>
</reference>
<dbReference type="Pfam" id="PF10720">
    <property type="entry name" value="DUF2515"/>
    <property type="match status" value="1"/>
</dbReference>